<sequence>MKTNRSLWLRIAIVAGVLASTQAPALADTAPVAKPAPEAASQVKAPATETRITLASLSCTRVGNRMVC</sequence>
<dbReference type="Proteomes" id="UP000727456">
    <property type="component" value="Unassembled WGS sequence"/>
</dbReference>
<dbReference type="RefSeq" id="WP_167071954.1">
    <property type="nucleotide sequence ID" value="NZ_JAAOZC010000001.1"/>
</dbReference>
<proteinExistence type="predicted"/>
<dbReference type="EMBL" id="JAAOZC010000001">
    <property type="protein sequence ID" value="NIJ07148.1"/>
    <property type="molecule type" value="Genomic_DNA"/>
</dbReference>
<reference evidence="2 3" key="1">
    <citation type="submission" date="2020-03" db="EMBL/GenBank/DDBJ databases">
        <title>Genomic Encyclopedia of Type Strains, Phase III (KMG-III): the genomes of soil and plant-associated and newly described type strains.</title>
        <authorList>
            <person name="Whitman W."/>
        </authorList>
    </citation>
    <scope>NUCLEOTIDE SEQUENCE [LARGE SCALE GENOMIC DNA]</scope>
    <source>
        <strain evidence="2 3">CECT 8804</strain>
    </source>
</reference>
<evidence type="ECO:0000313" key="3">
    <source>
        <dbReference type="Proteomes" id="UP000727456"/>
    </source>
</evidence>
<name>A0ABX0TNP8_9SPHN</name>
<gene>
    <name evidence="2" type="ORF">FHS31_000730</name>
</gene>
<feature type="signal peptide" evidence="1">
    <location>
        <begin position="1"/>
        <end position="27"/>
    </location>
</feature>
<protein>
    <submittedName>
        <fullName evidence="2">Uncharacterized protein</fullName>
    </submittedName>
</protein>
<keyword evidence="3" id="KW-1185">Reference proteome</keyword>
<feature type="chain" id="PRO_5046167866" evidence="1">
    <location>
        <begin position="28"/>
        <end position="68"/>
    </location>
</feature>
<organism evidence="2 3">
    <name type="scientific">Sphingomonas vulcanisoli</name>
    <dbReference type="NCBI Taxonomy" id="1658060"/>
    <lineage>
        <taxon>Bacteria</taxon>
        <taxon>Pseudomonadati</taxon>
        <taxon>Pseudomonadota</taxon>
        <taxon>Alphaproteobacteria</taxon>
        <taxon>Sphingomonadales</taxon>
        <taxon>Sphingomonadaceae</taxon>
        <taxon>Sphingomonas</taxon>
    </lineage>
</organism>
<evidence type="ECO:0000256" key="1">
    <source>
        <dbReference type="SAM" id="SignalP"/>
    </source>
</evidence>
<keyword evidence="1" id="KW-0732">Signal</keyword>
<accession>A0ABX0TNP8</accession>
<evidence type="ECO:0000313" key="2">
    <source>
        <dbReference type="EMBL" id="NIJ07148.1"/>
    </source>
</evidence>
<comment type="caution">
    <text evidence="2">The sequence shown here is derived from an EMBL/GenBank/DDBJ whole genome shotgun (WGS) entry which is preliminary data.</text>
</comment>